<keyword evidence="1" id="KW-0472">Membrane</keyword>
<keyword evidence="1" id="KW-0812">Transmembrane</keyword>
<dbReference type="InterPro" id="IPR009100">
    <property type="entry name" value="AcylCoA_DH/oxidase_NM_dom_sf"/>
</dbReference>
<dbReference type="EMBL" id="JAUTAS010000001">
    <property type="protein sequence ID" value="MDQ1106902.1"/>
    <property type="molecule type" value="Genomic_DNA"/>
</dbReference>
<reference evidence="2" key="1">
    <citation type="submission" date="2023-07" db="EMBL/GenBank/DDBJ databases">
        <title>Functional and genomic diversity of the sorghum phyllosphere microbiome.</title>
        <authorList>
            <person name="Shade A."/>
        </authorList>
    </citation>
    <scope>NUCLEOTIDE SEQUENCE</scope>
    <source>
        <strain evidence="2">SORGH_AS_0457</strain>
    </source>
</reference>
<gene>
    <name evidence="2" type="ORF">QE424_000061</name>
</gene>
<sequence>MNKGIPYLMAALVALTLSAGWAAPVLALFEHAAACLDSGGSLDLLRMRCTPPSAARDLLLQGWGFWVTAAAVAAVALVLTRTRPPRRRSSLPQ</sequence>
<dbReference type="GO" id="GO:0016627">
    <property type="term" value="F:oxidoreductase activity, acting on the CH-CH group of donors"/>
    <property type="evidence" value="ECO:0007669"/>
    <property type="project" value="InterPro"/>
</dbReference>
<comment type="caution">
    <text evidence="2">The sequence shown here is derived from an EMBL/GenBank/DDBJ whole genome shotgun (WGS) entry which is preliminary data.</text>
</comment>
<dbReference type="Proteomes" id="UP001226084">
    <property type="component" value="Unassembled WGS sequence"/>
</dbReference>
<name>A0AAP5ADL3_9GAMM</name>
<evidence type="ECO:0008006" key="4">
    <source>
        <dbReference type="Google" id="ProtNLM"/>
    </source>
</evidence>
<keyword evidence="1" id="KW-1133">Transmembrane helix</keyword>
<dbReference type="SUPFAM" id="SSF56645">
    <property type="entry name" value="Acyl-CoA dehydrogenase NM domain-like"/>
    <property type="match status" value="1"/>
</dbReference>
<dbReference type="RefSeq" id="WP_093532635.1">
    <property type="nucleotide sequence ID" value="NZ_CP118898.1"/>
</dbReference>
<proteinExistence type="predicted"/>
<evidence type="ECO:0000313" key="3">
    <source>
        <dbReference type="Proteomes" id="UP001226084"/>
    </source>
</evidence>
<feature type="transmembrane region" description="Helical" evidence="1">
    <location>
        <begin position="58"/>
        <end position="79"/>
    </location>
</feature>
<dbReference type="AlphaFoldDB" id="A0AAP5ADL3"/>
<protein>
    <recommendedName>
        <fullName evidence="4">Transmembrane protein</fullName>
    </recommendedName>
</protein>
<accession>A0AAP5ADL3</accession>
<organism evidence="2 3">
    <name type="scientific">Stenotrophomonas rhizophila</name>
    <dbReference type="NCBI Taxonomy" id="216778"/>
    <lineage>
        <taxon>Bacteria</taxon>
        <taxon>Pseudomonadati</taxon>
        <taxon>Pseudomonadota</taxon>
        <taxon>Gammaproteobacteria</taxon>
        <taxon>Lysobacterales</taxon>
        <taxon>Lysobacteraceae</taxon>
        <taxon>Stenotrophomonas</taxon>
    </lineage>
</organism>
<evidence type="ECO:0000256" key="1">
    <source>
        <dbReference type="SAM" id="Phobius"/>
    </source>
</evidence>
<evidence type="ECO:0000313" key="2">
    <source>
        <dbReference type="EMBL" id="MDQ1106902.1"/>
    </source>
</evidence>